<evidence type="ECO:0000313" key="1">
    <source>
        <dbReference type="EMBL" id="KRH94943.1"/>
    </source>
</evidence>
<dbReference type="VEuPathDB" id="MicrosporidiaDB:M153_9000013386"/>
<dbReference type="AlphaFoldDB" id="A0A0R0M6B7"/>
<evidence type="ECO:0000313" key="2">
    <source>
        <dbReference type="Proteomes" id="UP000051530"/>
    </source>
</evidence>
<reference evidence="1 2" key="1">
    <citation type="submission" date="2015-07" db="EMBL/GenBank/DDBJ databases">
        <title>The genome of Pseudoloma neurophilia, a relevant intracellular parasite of the zebrafish.</title>
        <authorList>
            <person name="Ndikumana S."/>
            <person name="Pelin A."/>
            <person name="Sanders J."/>
            <person name="Corradi N."/>
        </authorList>
    </citation>
    <scope>NUCLEOTIDE SEQUENCE [LARGE SCALE GENOMIC DNA]</scope>
    <source>
        <strain evidence="1 2">MK1</strain>
    </source>
</reference>
<protein>
    <submittedName>
        <fullName evidence="1">Uncharacterized protein</fullName>
    </submittedName>
</protein>
<keyword evidence="2" id="KW-1185">Reference proteome</keyword>
<accession>A0A0R0M6B7</accession>
<proteinExistence type="predicted"/>
<name>A0A0R0M6B7_9MICR</name>
<dbReference type="Proteomes" id="UP000051530">
    <property type="component" value="Unassembled WGS sequence"/>
</dbReference>
<dbReference type="EMBL" id="LGUB01000015">
    <property type="protein sequence ID" value="KRH94943.1"/>
    <property type="molecule type" value="Genomic_DNA"/>
</dbReference>
<comment type="caution">
    <text evidence="1">The sequence shown here is derived from an EMBL/GenBank/DDBJ whole genome shotgun (WGS) entry which is preliminary data.</text>
</comment>
<organism evidence="1 2">
    <name type="scientific">Pseudoloma neurophilia</name>
    <dbReference type="NCBI Taxonomy" id="146866"/>
    <lineage>
        <taxon>Eukaryota</taxon>
        <taxon>Fungi</taxon>
        <taxon>Fungi incertae sedis</taxon>
        <taxon>Microsporidia</taxon>
        <taxon>Pseudoloma</taxon>
    </lineage>
</organism>
<gene>
    <name evidence="1" type="ORF">M153_9000013386</name>
</gene>
<sequence length="75" mass="8768">MKPTFAESCFLATKVGVAGRANRSIIERYLQNNTLPSETDKVFRNFTRIKISFYERFNILRSLSKKRILHKTEEG</sequence>